<dbReference type="AlphaFoldDB" id="A0A8S4SAF2"/>
<proteinExistence type="predicted"/>
<organism evidence="1 2">
    <name type="scientific">Pararge aegeria aegeria</name>
    <dbReference type="NCBI Taxonomy" id="348720"/>
    <lineage>
        <taxon>Eukaryota</taxon>
        <taxon>Metazoa</taxon>
        <taxon>Ecdysozoa</taxon>
        <taxon>Arthropoda</taxon>
        <taxon>Hexapoda</taxon>
        <taxon>Insecta</taxon>
        <taxon>Pterygota</taxon>
        <taxon>Neoptera</taxon>
        <taxon>Endopterygota</taxon>
        <taxon>Lepidoptera</taxon>
        <taxon>Glossata</taxon>
        <taxon>Ditrysia</taxon>
        <taxon>Papilionoidea</taxon>
        <taxon>Nymphalidae</taxon>
        <taxon>Satyrinae</taxon>
        <taxon>Satyrini</taxon>
        <taxon>Parargina</taxon>
        <taxon>Pararge</taxon>
    </lineage>
</organism>
<accession>A0A8S4SAF2</accession>
<comment type="caution">
    <text evidence="1">The sequence shown here is derived from an EMBL/GenBank/DDBJ whole genome shotgun (WGS) entry which is preliminary data.</text>
</comment>
<keyword evidence="2" id="KW-1185">Reference proteome</keyword>
<evidence type="ECO:0000313" key="2">
    <source>
        <dbReference type="Proteomes" id="UP000838756"/>
    </source>
</evidence>
<protein>
    <submittedName>
        <fullName evidence="1">Jg2306 protein</fullName>
    </submittedName>
</protein>
<reference evidence="1" key="1">
    <citation type="submission" date="2022-03" db="EMBL/GenBank/DDBJ databases">
        <authorList>
            <person name="Lindestad O."/>
        </authorList>
    </citation>
    <scope>NUCLEOTIDE SEQUENCE</scope>
</reference>
<name>A0A8S4SAF2_9NEOP</name>
<sequence>MSTFKAKVNRYLLGKRAPPKAVSSLTISTLSATIARELPFRSLRINITEREWYSIAIKYGLTLKLTRGRYGLDMAVGQVSFTQVHAWMRDRWSCIRRLLKSEWAETNFTKAPAQCKDVFRKTLGLRLSCIVAMEIRDN</sequence>
<gene>
    <name evidence="1" type="primary">jg2306</name>
    <name evidence="1" type="ORF">PAEG_LOCUS22250</name>
</gene>
<evidence type="ECO:0000313" key="1">
    <source>
        <dbReference type="EMBL" id="CAH2251652.1"/>
    </source>
</evidence>
<dbReference type="EMBL" id="CAKXAJ010026029">
    <property type="protein sequence ID" value="CAH2251652.1"/>
    <property type="molecule type" value="Genomic_DNA"/>
</dbReference>
<dbReference type="Proteomes" id="UP000838756">
    <property type="component" value="Unassembled WGS sequence"/>
</dbReference>